<dbReference type="GO" id="GO:0005737">
    <property type="term" value="C:cytoplasm"/>
    <property type="evidence" value="ECO:0007669"/>
    <property type="project" value="TreeGrafter"/>
</dbReference>
<comment type="caution">
    <text evidence="6">The sequence shown here is derived from an EMBL/GenBank/DDBJ whole genome shotgun (WGS) entry which is preliminary data.</text>
</comment>
<dbReference type="PROSITE" id="PS00198">
    <property type="entry name" value="4FE4S_FER_1"/>
    <property type="match status" value="1"/>
</dbReference>
<dbReference type="EMBL" id="SJOO01000017">
    <property type="protein sequence ID" value="TCB87762.1"/>
    <property type="molecule type" value="Genomic_DNA"/>
</dbReference>
<dbReference type="Gene3D" id="3.30.70.20">
    <property type="match status" value="2"/>
</dbReference>
<dbReference type="SUPFAM" id="SSF54862">
    <property type="entry name" value="4Fe-4S ferredoxins"/>
    <property type="match status" value="2"/>
</dbReference>
<evidence type="ECO:0000256" key="3">
    <source>
        <dbReference type="ARBA" id="ARBA00023004"/>
    </source>
</evidence>
<feature type="domain" description="4Fe-4S ferredoxin-type" evidence="5">
    <location>
        <begin position="184"/>
        <end position="213"/>
    </location>
</feature>
<dbReference type="InterPro" id="IPR050157">
    <property type="entry name" value="PSI_iron-sulfur_center"/>
</dbReference>
<dbReference type="GO" id="GO:0046872">
    <property type="term" value="F:metal ion binding"/>
    <property type="evidence" value="ECO:0007669"/>
    <property type="project" value="UniProtKB-KW"/>
</dbReference>
<name>A0A4R0FWJ8_9ENTR</name>
<feature type="domain" description="4Fe-4S ferredoxin-type" evidence="5">
    <location>
        <begin position="43"/>
        <end position="73"/>
    </location>
</feature>
<dbReference type="PROSITE" id="PS51379">
    <property type="entry name" value="4FE4S_FER_2"/>
    <property type="match status" value="3"/>
</dbReference>
<dbReference type="GO" id="GO:0051539">
    <property type="term" value="F:4 iron, 4 sulfur cluster binding"/>
    <property type="evidence" value="ECO:0007669"/>
    <property type="project" value="UniProtKB-KW"/>
</dbReference>
<evidence type="ECO:0000256" key="2">
    <source>
        <dbReference type="ARBA" id="ARBA00022723"/>
    </source>
</evidence>
<evidence type="ECO:0000256" key="4">
    <source>
        <dbReference type="ARBA" id="ARBA00023014"/>
    </source>
</evidence>
<gene>
    <name evidence="6" type="ORF">E0L20_22405</name>
</gene>
<evidence type="ECO:0000259" key="5">
    <source>
        <dbReference type="PROSITE" id="PS51379"/>
    </source>
</evidence>
<keyword evidence="3" id="KW-0408">Iron</keyword>
<evidence type="ECO:0000256" key="1">
    <source>
        <dbReference type="ARBA" id="ARBA00022485"/>
    </source>
</evidence>
<dbReference type="InterPro" id="IPR017896">
    <property type="entry name" value="4Fe4S_Fe-S-bd"/>
</dbReference>
<reference evidence="6 7" key="1">
    <citation type="submission" date="2019-02" db="EMBL/GenBank/DDBJ databases">
        <title>The draft genome of Enterobacter spp. strains.</title>
        <authorList>
            <person name="Wang C."/>
            <person name="Feng Y."/>
            <person name="Zong Z."/>
        </authorList>
    </citation>
    <scope>NUCLEOTIDE SEQUENCE [LARGE SCALE GENOMIC DNA]</scope>
    <source>
        <strain evidence="6 7">WCHEW120002</strain>
    </source>
</reference>
<dbReference type="Pfam" id="PF12838">
    <property type="entry name" value="Fer4_7"/>
    <property type="match status" value="1"/>
</dbReference>
<accession>A0A4R0FWJ8</accession>
<dbReference type="PANTHER" id="PTHR24960:SF79">
    <property type="entry name" value="PHOTOSYSTEM I IRON-SULFUR CENTER"/>
    <property type="match status" value="1"/>
</dbReference>
<sequence length="291" mass="32301">MVDLNFGPAVDVTQECVRHRFRRASCRACADVCPAQVFSFSDTGVLIEKSLCVECGDCLFVCPTEAITGIAPRKRFLKNDTLAGPFTARAATIHELLLWHAVHGVRFISLEAEQYPAWMAALAGLNLVLRRRGETVWGFKPWEKYEVNVARRALIHIPQEDVTACAVQPGKRAQRAAFPDISEADIVLNAEKCMLCGACWRSCSENAIRFEQHVLIVEAARCTGCGGCEAVCQHHALEVTNKESKASITTYPTYAAICTACHRPFWSFHPDQKQCALCLHHPHGMRNPDCC</sequence>
<dbReference type="Proteomes" id="UP000291424">
    <property type="component" value="Unassembled WGS sequence"/>
</dbReference>
<keyword evidence="4" id="KW-0411">Iron-sulfur</keyword>
<keyword evidence="1" id="KW-0004">4Fe-4S</keyword>
<dbReference type="AlphaFoldDB" id="A0A4R0FWJ8"/>
<dbReference type="PANTHER" id="PTHR24960">
    <property type="entry name" value="PHOTOSYSTEM I IRON-SULFUR CENTER-RELATED"/>
    <property type="match status" value="1"/>
</dbReference>
<dbReference type="InterPro" id="IPR017900">
    <property type="entry name" value="4Fe4S_Fe_S_CS"/>
</dbReference>
<evidence type="ECO:0000313" key="6">
    <source>
        <dbReference type="EMBL" id="TCB87762.1"/>
    </source>
</evidence>
<proteinExistence type="predicted"/>
<feature type="domain" description="4Fe-4S ferredoxin-type" evidence="5">
    <location>
        <begin position="215"/>
        <end position="242"/>
    </location>
</feature>
<organism evidence="6 7">
    <name type="scientific">Enterobacter wuhouensis</name>
    <dbReference type="NCBI Taxonomy" id="2529381"/>
    <lineage>
        <taxon>Bacteria</taxon>
        <taxon>Pseudomonadati</taxon>
        <taxon>Pseudomonadota</taxon>
        <taxon>Gammaproteobacteria</taxon>
        <taxon>Enterobacterales</taxon>
        <taxon>Enterobacteriaceae</taxon>
        <taxon>Enterobacter</taxon>
    </lineage>
</organism>
<dbReference type="OrthoDB" id="9800260at2"/>
<evidence type="ECO:0000313" key="7">
    <source>
        <dbReference type="Proteomes" id="UP000291424"/>
    </source>
</evidence>
<keyword evidence="2" id="KW-0479">Metal-binding</keyword>
<protein>
    <submittedName>
        <fullName evidence="6">Ferredoxin</fullName>
    </submittedName>
</protein>
<dbReference type="RefSeq" id="WP_131635838.1">
    <property type="nucleotide sequence ID" value="NZ_SJOO01000017.1"/>
</dbReference>
<dbReference type="Pfam" id="PF00037">
    <property type="entry name" value="Fer4"/>
    <property type="match status" value="1"/>
</dbReference>